<dbReference type="FunFam" id="1.10.10.10:FF:000009">
    <property type="entry name" value="LexA repressor"/>
    <property type="match status" value="1"/>
</dbReference>
<keyword evidence="9" id="KW-0234">DNA repair</keyword>
<keyword evidence="6" id="KW-0805">Transcription regulation</keyword>
<keyword evidence="2" id="KW-0235">DNA replication</keyword>
<sequence length="81" mass="9201">MKKLTERQKHIISFIRVFTAKTGCAPTVREIGQSFGIKSTNGVSDHLKAIEAKGRLKRNQFMPRGLEVVENLRIRFCGEVQ</sequence>
<dbReference type="InterPro" id="IPR036390">
    <property type="entry name" value="WH_DNA-bd_sf"/>
</dbReference>
<evidence type="ECO:0000256" key="9">
    <source>
        <dbReference type="ARBA" id="ARBA00023204"/>
    </source>
</evidence>
<feature type="domain" description="LexA repressor DNA-binding" evidence="11">
    <location>
        <begin position="1"/>
        <end position="65"/>
    </location>
</feature>
<evidence type="ECO:0000256" key="4">
    <source>
        <dbReference type="ARBA" id="ARBA00022801"/>
    </source>
</evidence>
<evidence type="ECO:0000256" key="10">
    <source>
        <dbReference type="ARBA" id="ARBA00023236"/>
    </source>
</evidence>
<reference evidence="12 13" key="1">
    <citation type="journal article" date="2018" name="Nat. Biotechnol.">
        <title>A standardized bacterial taxonomy based on genome phylogeny substantially revises the tree of life.</title>
        <authorList>
            <person name="Parks D.H."/>
            <person name="Chuvochina M."/>
            <person name="Waite D.W."/>
            <person name="Rinke C."/>
            <person name="Skarshewski A."/>
            <person name="Chaumeil P.A."/>
            <person name="Hugenholtz P."/>
        </authorList>
    </citation>
    <scope>NUCLEOTIDE SEQUENCE [LARGE SCALE GENOMIC DNA]</scope>
    <source>
        <strain evidence="12">UBA9375</strain>
    </source>
</reference>
<dbReference type="InterPro" id="IPR036388">
    <property type="entry name" value="WH-like_DNA-bd_sf"/>
</dbReference>
<dbReference type="GO" id="GO:0006508">
    <property type="term" value="P:proteolysis"/>
    <property type="evidence" value="ECO:0007669"/>
    <property type="project" value="InterPro"/>
</dbReference>
<dbReference type="AlphaFoldDB" id="A0A3D3R1M8"/>
<evidence type="ECO:0000256" key="6">
    <source>
        <dbReference type="ARBA" id="ARBA00023015"/>
    </source>
</evidence>
<organism evidence="12 13">
    <name type="scientific">Gimesia maris</name>
    <dbReference type="NCBI Taxonomy" id="122"/>
    <lineage>
        <taxon>Bacteria</taxon>
        <taxon>Pseudomonadati</taxon>
        <taxon>Planctomycetota</taxon>
        <taxon>Planctomycetia</taxon>
        <taxon>Planctomycetales</taxon>
        <taxon>Planctomycetaceae</taxon>
        <taxon>Gimesia</taxon>
    </lineage>
</organism>
<evidence type="ECO:0000256" key="8">
    <source>
        <dbReference type="ARBA" id="ARBA00023163"/>
    </source>
</evidence>
<accession>A0A3D3R1M8</accession>
<name>A0A3D3R1M8_9PLAN</name>
<keyword evidence="3" id="KW-0227">DNA damage</keyword>
<comment type="caution">
    <text evidence="12">The sequence shown here is derived from an EMBL/GenBank/DDBJ whole genome shotgun (WGS) entry which is preliminary data.</text>
</comment>
<evidence type="ECO:0000313" key="13">
    <source>
        <dbReference type="Proteomes" id="UP000263642"/>
    </source>
</evidence>
<evidence type="ECO:0000313" key="12">
    <source>
        <dbReference type="EMBL" id="HCO21520.1"/>
    </source>
</evidence>
<dbReference type="GO" id="GO:0006281">
    <property type="term" value="P:DNA repair"/>
    <property type="evidence" value="ECO:0007669"/>
    <property type="project" value="UniProtKB-KW"/>
</dbReference>
<dbReference type="InterPro" id="IPR050077">
    <property type="entry name" value="LexA_repressor"/>
</dbReference>
<dbReference type="PANTHER" id="PTHR33516">
    <property type="entry name" value="LEXA REPRESSOR"/>
    <property type="match status" value="1"/>
</dbReference>
<evidence type="ECO:0000259" key="11">
    <source>
        <dbReference type="Pfam" id="PF01726"/>
    </source>
</evidence>
<dbReference type="GO" id="GO:0006260">
    <property type="term" value="P:DNA replication"/>
    <property type="evidence" value="ECO:0007669"/>
    <property type="project" value="UniProtKB-KW"/>
</dbReference>
<dbReference type="GO" id="GO:0004252">
    <property type="term" value="F:serine-type endopeptidase activity"/>
    <property type="evidence" value="ECO:0007669"/>
    <property type="project" value="InterPro"/>
</dbReference>
<dbReference type="PANTHER" id="PTHR33516:SF2">
    <property type="entry name" value="LEXA REPRESSOR-RELATED"/>
    <property type="match status" value="1"/>
</dbReference>
<keyword evidence="5" id="KW-0068">Autocatalytic cleavage</keyword>
<evidence type="ECO:0000256" key="2">
    <source>
        <dbReference type="ARBA" id="ARBA00022705"/>
    </source>
</evidence>
<keyword evidence="8" id="KW-0804">Transcription</keyword>
<dbReference type="GO" id="GO:0009432">
    <property type="term" value="P:SOS response"/>
    <property type="evidence" value="ECO:0007669"/>
    <property type="project" value="UniProtKB-KW"/>
</dbReference>
<proteinExistence type="predicted"/>
<evidence type="ECO:0000256" key="1">
    <source>
        <dbReference type="ARBA" id="ARBA00022491"/>
    </source>
</evidence>
<evidence type="ECO:0000256" key="7">
    <source>
        <dbReference type="ARBA" id="ARBA00023125"/>
    </source>
</evidence>
<dbReference type="EMBL" id="DQAY01000001">
    <property type="protein sequence ID" value="HCO21520.1"/>
    <property type="molecule type" value="Genomic_DNA"/>
</dbReference>
<evidence type="ECO:0000256" key="3">
    <source>
        <dbReference type="ARBA" id="ARBA00022763"/>
    </source>
</evidence>
<keyword evidence="10" id="KW-0742">SOS response</keyword>
<keyword evidence="4" id="KW-0378">Hydrolase</keyword>
<keyword evidence="1" id="KW-0678">Repressor</keyword>
<dbReference type="SUPFAM" id="SSF46785">
    <property type="entry name" value="Winged helix' DNA-binding domain"/>
    <property type="match status" value="1"/>
</dbReference>
<protein>
    <submittedName>
        <fullName evidence="12">LexA family transcriptional regulator</fullName>
    </submittedName>
</protein>
<dbReference type="RefSeq" id="WP_145230317.1">
    <property type="nucleotide sequence ID" value="NZ_CAXBMG010000021.1"/>
</dbReference>
<keyword evidence="7" id="KW-0238">DNA-binding</keyword>
<gene>
    <name evidence="12" type="ORF">DIT97_00025</name>
</gene>
<dbReference type="GO" id="GO:0003677">
    <property type="term" value="F:DNA binding"/>
    <property type="evidence" value="ECO:0007669"/>
    <property type="project" value="UniProtKB-KW"/>
</dbReference>
<dbReference type="Pfam" id="PF01726">
    <property type="entry name" value="LexA_DNA_bind"/>
    <property type="match status" value="1"/>
</dbReference>
<dbReference type="Gene3D" id="1.10.10.10">
    <property type="entry name" value="Winged helix-like DNA-binding domain superfamily/Winged helix DNA-binding domain"/>
    <property type="match status" value="1"/>
</dbReference>
<dbReference type="InterPro" id="IPR006199">
    <property type="entry name" value="LexA_DNA-bd_dom"/>
</dbReference>
<evidence type="ECO:0000256" key="5">
    <source>
        <dbReference type="ARBA" id="ARBA00022813"/>
    </source>
</evidence>
<dbReference type="Proteomes" id="UP000263642">
    <property type="component" value="Unassembled WGS sequence"/>
</dbReference>